<feature type="compositionally biased region" description="Basic and acidic residues" evidence="1">
    <location>
        <begin position="1"/>
        <end position="11"/>
    </location>
</feature>
<dbReference type="GO" id="GO:0004519">
    <property type="term" value="F:endonuclease activity"/>
    <property type="evidence" value="ECO:0007669"/>
    <property type="project" value="UniProtKB-KW"/>
</dbReference>
<dbReference type="InterPro" id="IPR011335">
    <property type="entry name" value="Restrct_endonuc-II-like"/>
</dbReference>
<dbReference type="PANTHER" id="PTHR35400">
    <property type="entry name" value="SLR1083 PROTEIN"/>
    <property type="match status" value="1"/>
</dbReference>
<dbReference type="InterPro" id="IPR012296">
    <property type="entry name" value="Nuclease_put_TT1808"/>
</dbReference>
<evidence type="ECO:0000256" key="1">
    <source>
        <dbReference type="SAM" id="MobiDB-lite"/>
    </source>
</evidence>
<dbReference type="InterPro" id="IPR008538">
    <property type="entry name" value="Uma2"/>
</dbReference>
<name>A0A561UZI0_9ACTN</name>
<dbReference type="Gene3D" id="3.90.1570.10">
    <property type="entry name" value="tt1808, chain A"/>
    <property type="match status" value="1"/>
</dbReference>
<organism evidence="3 4">
    <name type="scientific">Streptomyces brevispora</name>
    <dbReference type="NCBI Taxonomy" id="887462"/>
    <lineage>
        <taxon>Bacteria</taxon>
        <taxon>Bacillati</taxon>
        <taxon>Actinomycetota</taxon>
        <taxon>Actinomycetes</taxon>
        <taxon>Kitasatosporales</taxon>
        <taxon>Streptomycetaceae</taxon>
        <taxon>Streptomyces</taxon>
    </lineage>
</organism>
<feature type="domain" description="Putative restriction endonuclease" evidence="2">
    <location>
        <begin position="50"/>
        <end position="218"/>
    </location>
</feature>
<sequence length="225" mass="25025">MEAAPRRETVDLRSPNRLQEKGPAMTAAMVEHQQDSEGRPWDYLLHTWQELDVPEGWRAEIDEGQIVLVPPPHPHHSGIAAKVQRRLYANLPDELEIYQTLGVHVAPLGKLYVPDLVVMPAELIDTVDSDTSDPMDASEALLIVEITSKGNAGEDRTKKYRAYARAGVPMYLLIDRFDIRGAMATLFTEPNEDGTFKRSDAVPFGKPLTLPEPFGTTLPTDGFPV</sequence>
<dbReference type="Pfam" id="PF05685">
    <property type="entry name" value="Uma2"/>
    <property type="match status" value="1"/>
</dbReference>
<evidence type="ECO:0000313" key="3">
    <source>
        <dbReference type="EMBL" id="TWG04785.1"/>
    </source>
</evidence>
<dbReference type="PANTHER" id="PTHR35400:SF3">
    <property type="entry name" value="SLL1072 PROTEIN"/>
    <property type="match status" value="1"/>
</dbReference>
<dbReference type="Proteomes" id="UP000318186">
    <property type="component" value="Unassembled WGS sequence"/>
</dbReference>
<keyword evidence="3" id="KW-0378">Hydrolase</keyword>
<dbReference type="CDD" id="cd06260">
    <property type="entry name" value="DUF820-like"/>
    <property type="match status" value="1"/>
</dbReference>
<keyword evidence="3" id="KW-0540">Nuclease</keyword>
<accession>A0A561UZI0</accession>
<gene>
    <name evidence="3" type="ORF">FHX80_113257</name>
</gene>
<dbReference type="EMBL" id="VIWW01000001">
    <property type="protein sequence ID" value="TWG04785.1"/>
    <property type="molecule type" value="Genomic_DNA"/>
</dbReference>
<dbReference type="AlphaFoldDB" id="A0A561UZI0"/>
<reference evidence="3 4" key="1">
    <citation type="submission" date="2019-06" db="EMBL/GenBank/DDBJ databases">
        <title>Sequencing the genomes of 1000 actinobacteria strains.</title>
        <authorList>
            <person name="Klenk H.-P."/>
        </authorList>
    </citation>
    <scope>NUCLEOTIDE SEQUENCE [LARGE SCALE GENOMIC DNA]</scope>
    <source>
        <strain evidence="3 4">DSM 42059</strain>
    </source>
</reference>
<keyword evidence="3" id="KW-0255">Endonuclease</keyword>
<evidence type="ECO:0000313" key="4">
    <source>
        <dbReference type="Proteomes" id="UP000318186"/>
    </source>
</evidence>
<feature type="region of interest" description="Disordered" evidence="1">
    <location>
        <begin position="1"/>
        <end position="23"/>
    </location>
</feature>
<protein>
    <submittedName>
        <fullName evidence="3">Uma2 family endonuclease</fullName>
    </submittedName>
</protein>
<evidence type="ECO:0000259" key="2">
    <source>
        <dbReference type="Pfam" id="PF05685"/>
    </source>
</evidence>
<comment type="caution">
    <text evidence="3">The sequence shown here is derived from an EMBL/GenBank/DDBJ whole genome shotgun (WGS) entry which is preliminary data.</text>
</comment>
<dbReference type="SUPFAM" id="SSF52980">
    <property type="entry name" value="Restriction endonuclease-like"/>
    <property type="match status" value="1"/>
</dbReference>
<proteinExistence type="predicted"/>